<organism evidence="2 3">
    <name type="scientific">Vitis vinifera</name>
    <name type="common">Grape</name>
    <dbReference type="NCBI Taxonomy" id="29760"/>
    <lineage>
        <taxon>Eukaryota</taxon>
        <taxon>Viridiplantae</taxon>
        <taxon>Streptophyta</taxon>
        <taxon>Embryophyta</taxon>
        <taxon>Tracheophyta</taxon>
        <taxon>Spermatophyta</taxon>
        <taxon>Magnoliopsida</taxon>
        <taxon>eudicotyledons</taxon>
        <taxon>Gunneridae</taxon>
        <taxon>Pentapetalae</taxon>
        <taxon>rosids</taxon>
        <taxon>Vitales</taxon>
        <taxon>Vitaceae</taxon>
        <taxon>Viteae</taxon>
        <taxon>Vitis</taxon>
    </lineage>
</organism>
<protein>
    <submittedName>
        <fullName evidence="2">Uncharacterized protein</fullName>
    </submittedName>
</protein>
<comment type="caution">
    <text evidence="2">The sequence shown here is derived from an EMBL/GenBank/DDBJ whole genome shotgun (WGS) entry which is preliminary data.</text>
</comment>
<dbReference type="AlphaFoldDB" id="A0A438EWL6"/>
<name>A0A438EWL6_VITVI</name>
<proteinExistence type="predicted"/>
<feature type="compositionally biased region" description="Polar residues" evidence="1">
    <location>
        <begin position="35"/>
        <end position="44"/>
    </location>
</feature>
<dbReference type="Proteomes" id="UP000288805">
    <property type="component" value="Unassembled WGS sequence"/>
</dbReference>
<evidence type="ECO:0000256" key="1">
    <source>
        <dbReference type="SAM" id="MobiDB-lite"/>
    </source>
</evidence>
<evidence type="ECO:0000313" key="2">
    <source>
        <dbReference type="EMBL" id="RVW52094.1"/>
    </source>
</evidence>
<accession>A0A438EWL6</accession>
<evidence type="ECO:0000313" key="3">
    <source>
        <dbReference type="Proteomes" id="UP000288805"/>
    </source>
</evidence>
<feature type="region of interest" description="Disordered" evidence="1">
    <location>
        <begin position="21"/>
        <end position="58"/>
    </location>
</feature>
<dbReference type="EMBL" id="QGNW01001173">
    <property type="protein sequence ID" value="RVW52094.1"/>
    <property type="molecule type" value="Genomic_DNA"/>
</dbReference>
<gene>
    <name evidence="2" type="ORF">CK203_095062</name>
</gene>
<sequence length="58" mass="6239">MTTRLRSLKRLLSREKRVVPCSPGSVDVEQGGRGQSSKINSRCLKTSPPPFASIAPGT</sequence>
<reference evidence="2 3" key="1">
    <citation type="journal article" date="2018" name="PLoS Genet.">
        <title>Population sequencing reveals clonal diversity and ancestral inbreeding in the grapevine cultivar Chardonnay.</title>
        <authorList>
            <person name="Roach M.J."/>
            <person name="Johnson D.L."/>
            <person name="Bohlmann J."/>
            <person name="van Vuuren H.J."/>
            <person name="Jones S.J."/>
            <person name="Pretorius I.S."/>
            <person name="Schmidt S.A."/>
            <person name="Borneman A.R."/>
        </authorList>
    </citation>
    <scope>NUCLEOTIDE SEQUENCE [LARGE SCALE GENOMIC DNA]</scope>
    <source>
        <strain evidence="3">cv. Chardonnay</strain>
        <tissue evidence="2">Leaf</tissue>
    </source>
</reference>